<dbReference type="EMBL" id="LKHV02000001">
    <property type="protein sequence ID" value="MCS5707393.1"/>
    <property type="molecule type" value="Genomic_DNA"/>
</dbReference>
<evidence type="ECO:0000313" key="4">
    <source>
        <dbReference type="EMBL" id="MCS5707393.1"/>
    </source>
</evidence>
<evidence type="ECO:0000313" key="3">
    <source>
        <dbReference type="EMBL" id="KRG17593.1"/>
    </source>
</evidence>
<feature type="transmembrane region" description="Helical" evidence="1">
    <location>
        <begin position="42"/>
        <end position="68"/>
    </location>
</feature>
<gene>
    <name evidence="4" type="ORF">CC99x_000600</name>
    <name evidence="3" type="ORF">CC99x_02192</name>
</gene>
<organism evidence="3">
    <name type="scientific">Candidatus Berkiella cookevillensis</name>
    <dbReference type="NCBI Taxonomy" id="437022"/>
    <lineage>
        <taxon>Bacteria</taxon>
        <taxon>Pseudomonadati</taxon>
        <taxon>Pseudomonadota</taxon>
        <taxon>Gammaproteobacteria</taxon>
        <taxon>Candidatus Berkiellales</taxon>
        <taxon>Candidatus Berkiellaceae</taxon>
        <taxon>Candidatus Berkiella</taxon>
    </lineage>
</organism>
<name>A0A0Q9YCQ6_9GAMM</name>
<reference evidence="3" key="1">
    <citation type="submission" date="2015-09" db="EMBL/GenBank/DDBJ databases">
        <title>Draft Genome Sequences of Two Novel Amoeba-resistant Intranuclear Bacteria, Candidatus Berkiella cookevillensis and Candidatus Berkiella aquae.</title>
        <authorList>
            <person name="Mehari Y.T."/>
            <person name="Arivett B.A."/>
            <person name="Farone A.L."/>
            <person name="Gunderson J.H."/>
            <person name="Farone M.B."/>
        </authorList>
    </citation>
    <scope>NUCLEOTIDE SEQUENCE [LARGE SCALE GENOMIC DNA]</scope>
    <source>
        <strain evidence="3">CC99</strain>
    </source>
</reference>
<feature type="transmembrane region" description="Helical" evidence="1">
    <location>
        <begin position="127"/>
        <end position="150"/>
    </location>
</feature>
<feature type="domain" description="DUF2062" evidence="2">
    <location>
        <begin position="23"/>
        <end position="159"/>
    </location>
</feature>
<feature type="transmembrane region" description="Helical" evidence="1">
    <location>
        <begin position="75"/>
        <end position="100"/>
    </location>
</feature>
<evidence type="ECO:0000259" key="2">
    <source>
        <dbReference type="Pfam" id="PF09835"/>
    </source>
</evidence>
<dbReference type="PANTHER" id="PTHR40547:SF1">
    <property type="entry name" value="SLL0298 PROTEIN"/>
    <property type="match status" value="1"/>
</dbReference>
<dbReference type="Proteomes" id="UP000051494">
    <property type="component" value="Unassembled WGS sequence"/>
</dbReference>
<keyword evidence="1" id="KW-0812">Transmembrane</keyword>
<protein>
    <submittedName>
        <fullName evidence="4">DUF2062 domain-containing protein</fullName>
    </submittedName>
</protein>
<keyword evidence="5" id="KW-1185">Reference proteome</keyword>
<evidence type="ECO:0000313" key="5">
    <source>
        <dbReference type="Proteomes" id="UP000051494"/>
    </source>
</evidence>
<dbReference type="Pfam" id="PF09835">
    <property type="entry name" value="DUF2062"/>
    <property type="match status" value="1"/>
</dbReference>
<keyword evidence="1" id="KW-1133">Transmembrane helix</keyword>
<comment type="caution">
    <text evidence="3">The sequence shown here is derived from an EMBL/GenBank/DDBJ whole genome shotgun (WGS) entry which is preliminary data.</text>
</comment>
<dbReference type="RefSeq" id="WP_057625292.1">
    <property type="nucleotide sequence ID" value="NZ_LKHV02000001.1"/>
</dbReference>
<dbReference type="EMBL" id="LKHV01000014">
    <property type="protein sequence ID" value="KRG17593.1"/>
    <property type="molecule type" value="Genomic_DNA"/>
</dbReference>
<dbReference type="InterPro" id="IPR018639">
    <property type="entry name" value="DUF2062"/>
</dbReference>
<reference evidence="4" key="2">
    <citation type="journal article" date="2016" name="Genome Announc.">
        <title>Draft Genome Sequences of Two Novel Amoeba-Resistant Intranuclear Bacteria, 'Candidatus Berkiella cookevillensis' and 'Candidatus Berkiella aquae'.</title>
        <authorList>
            <person name="Mehari Y.T."/>
            <person name="Arivett B.A."/>
            <person name="Farone A.L."/>
            <person name="Gunderson J.H."/>
            <person name="Farone M.B."/>
        </authorList>
    </citation>
    <scope>NUCLEOTIDE SEQUENCE</scope>
    <source>
        <strain evidence="4">CC99</strain>
    </source>
</reference>
<dbReference type="PANTHER" id="PTHR40547">
    <property type="entry name" value="SLL0298 PROTEIN"/>
    <property type="match status" value="1"/>
</dbReference>
<evidence type="ECO:0000256" key="1">
    <source>
        <dbReference type="SAM" id="Phobius"/>
    </source>
</evidence>
<keyword evidence="1" id="KW-0472">Membrane</keyword>
<accession>A0A0Q9YCQ6</accession>
<reference evidence="4" key="3">
    <citation type="submission" date="2021-06" db="EMBL/GenBank/DDBJ databases">
        <title>Genomic Description and Analysis of Intracellular Bacteria, Candidatus Berkiella cookevillensis and Candidatus Berkiella aquae.</title>
        <authorList>
            <person name="Kidane D.T."/>
            <person name="Mehari Y.T."/>
            <person name="Rice F.C."/>
            <person name="Arivett B.A."/>
            <person name="Farone A.L."/>
            <person name="Berk S.G."/>
            <person name="Farone M.B."/>
        </authorList>
    </citation>
    <scope>NUCLEOTIDE SEQUENCE</scope>
    <source>
        <strain evidence="4">CC99</strain>
    </source>
</reference>
<sequence>MAKQFIKRFLPHPHQLQNHKVLKLFGTLLTNPNLWHLNRYSVATAVSIGLFVAYIPFVGHMLIAALFAIWLRANLAIAVLLVWIVNPFTMVPMFGFAYFVGAKILGMSMTDVHFHSWGICKEIWEPLLLGSIVCGGVLAIIGNFSVRIFWRIQIAKAWKLRQLQRR</sequence>
<dbReference type="OrthoDB" id="9786029at2"/>
<proteinExistence type="predicted"/>
<dbReference type="AlphaFoldDB" id="A0A0Q9YCQ6"/>